<evidence type="ECO:0000313" key="1">
    <source>
        <dbReference type="EMBL" id="CAB4129602.1"/>
    </source>
</evidence>
<proteinExistence type="predicted"/>
<sequence>MADNIHIENDYQNIFVVDPNKVDLPNGQVSDRNIAQEELVMYANLECNLQARSKLIVGTGDKQLRTLGLGKINFLKPTGEDYLSTKWTELQSQSRKANEINGELLGITQISYKVTQPYVAQFTVNLEDVRGRALFESGNDSIYSAFFNLPYPVFYLTLKGWYGKAIRYQLLLSKFHGAFNSSTGNFEITLTFTSFTFSVLKDLFMTDLYAVPQMYQTTKIDNSNNGVVVDNNVTQNFSTSTTFLGNDKIIEVYKKYKSKGLLPQDFPELTVQSLIEKLETFINTSLESLGQVSLNPLTDYEKYLKTLDELNSEIVLYAEESWFNKWLNLEKLFVVKEGTGNINVYTYLLDASLGDAYTDLKTKIESKITILNKNVTFGDSGGLYSIPLKIDDILNSLKPNISKSDFDYEKTILKRYGGTTVTQQQIDDLGVEIQELVFKNQKNPFIFTNQGKNGFTNYIQKIKTKLNSYKEELEISLSDQLSEILKSPSGIGFQPTIRNIIGVLMASAEAYLLLLEDVHTKAFNQRENPKRQQSIGGFDKKENQINPIVYPWPQYVVGKIIDGVEKFEIQYPGDPNYIYQTGGDDYEAWPEVEFVEEYTKSFILRQIPPNTAQSQQNTNVILRNLISGFDTIPSNISYSNLSVPDFFFEIMERLQLIVTLNGFSGDLGFNNILPFLSQTEFENMKEALKNDNGGITNILKNGKYRTVTSFNELLSSFSVSYAKYSNGFLTVPYLINEFNNSFKILDKDLPEQSVLVLEKTIKLVKDTIKNSTYTNNSLDIYPFIDLNWCKNNLENGSILTKDIVYSTKSSLFYNDFNKKIANYDINDAIGISGYNSSLPNLPLVNLKIKSNIIDTETLNLNTFYTNREVKDYVFTEGKITCTNSQFTQSQTTSILNTPYFINAIQEGIENERNDSDHPYISASYLFLNSLPLTTTKERYTLNDVANSVKNNFISTTLKKYSGIHALPLPWIAKLGSIWYRYKNWKENGVDILSNIWNNFDYANNYDPVNGQVNTPYIIQNNTIVLQQDASSSQGFTLGFYPKLINDFYYLVNGVNLFSSTDTTINIQNKINDAIISKNIWILDGSGTTIGDDIITTPGNTKSVRINTISVLVKDIQNDKYVITPSFGLYDTIPSSTNNQLIAEIINYSSGSGFTRTSLVNNSSMYNGSVRLLWGGPNYGYFDTTQFTINPPDKYFKKIYTGSTDTQTSFELFGEDEYSSIEEIFSIFSKDELDSLENIFLNYTKSIQKNTQKEKFHNVLKGILSTNYLPENITIADMLSIQSAQMYTLIDVLNTHIGYNKLISIGNPKKYDKRIFSSVSSNPLLNTTPPGGYINNSLPTSGGTTTLSNSKLLYPEAWKALELYVGFSTIPELDYSDNGSFITDFFPTMNIEFTTTNIIYYQNVIKVFATKKLQQYKNGVFNSNTFKSNIDSILTTFDSELSKLFNLTFIELSKGLSVSPKINAYGSEPAPTDGLQPRVEKYEKFKSVNDTWVAGTNYNSDTLFEDFLFVDRANRNIGDKIYVDVFKVKDYLKGVNSNLYSIIESIVLDHHFQPFVIPGYINFYGVNSPSLDAQPQTPGATSFADSLFGTFNTVDYQSTKTKFVCMYVDQTSKQLPNPDIANGYNDDGFDLKRAAQQPLVDKLTDKKDYGLSNKVVGFAVDFGLQNQSVFKNITVSQDLGKPTSESLRVEYDIANLQNGTKTSTQNVSLYNLFKLRSYEASVNTFGNVMIQPMMYFILRNMPLFGGTYLITSVSHTIGIGNFDTSFTGTRMSVFTLPTVDQLLQTIKRELLQNIITQSKTSQNTITPLPNRTQSEISTIAIDNINNQPNPSTANCVLTSATLSDFVITTITTQITPYSEIKIIVSNLINDSERRKLIYTLILLENENDTNGLTSYNYNLGNIPATTDIIGGTNKQFIIDKQYICLEIKNVSQGYFVFEDFEKSIRLLNARFGSIFKRDVVNFSNSEKYAEEFAKCYLKYYPYTTNIDYDTFKTSNANDLKKLQDTIKKYFETNLNSL</sequence>
<name>A0A6J5L837_9CAUD</name>
<dbReference type="EMBL" id="LR796235">
    <property type="protein sequence ID" value="CAB4129602.1"/>
    <property type="molecule type" value="Genomic_DNA"/>
</dbReference>
<protein>
    <submittedName>
        <fullName evidence="1">Uncharacterized protein</fullName>
    </submittedName>
</protein>
<gene>
    <name evidence="1" type="ORF">UFOVP117_39</name>
</gene>
<accession>A0A6J5L837</accession>
<reference evidence="1" key="1">
    <citation type="submission" date="2020-04" db="EMBL/GenBank/DDBJ databases">
        <authorList>
            <person name="Chiriac C."/>
            <person name="Salcher M."/>
            <person name="Ghai R."/>
            <person name="Kavagutti S V."/>
        </authorList>
    </citation>
    <scope>NUCLEOTIDE SEQUENCE</scope>
</reference>
<organism evidence="1">
    <name type="scientific">uncultured Caudovirales phage</name>
    <dbReference type="NCBI Taxonomy" id="2100421"/>
    <lineage>
        <taxon>Viruses</taxon>
        <taxon>Duplodnaviria</taxon>
        <taxon>Heunggongvirae</taxon>
        <taxon>Uroviricota</taxon>
        <taxon>Caudoviricetes</taxon>
        <taxon>Peduoviridae</taxon>
        <taxon>Maltschvirus</taxon>
        <taxon>Maltschvirus maltsch</taxon>
    </lineage>
</organism>